<keyword evidence="1" id="KW-1133">Transmembrane helix</keyword>
<dbReference type="Proteomes" id="UP000230505">
    <property type="component" value="Unassembled WGS sequence"/>
</dbReference>
<sequence length="336" mass="37023">MANGWQTQDIEGCFNVANLSAPIEQDLNLSTKAPIKIWKIIIASLVALAIIGGGVYFATQKLFNSREVPKLPNEQAQQLPEETVSSTPTQELPVAVTTLDCKQDFDCFIQASQNCKLVKVNYTATIDLFGVKQTTESFFEIKGNEAGKCNFYLRTEKIDLAFPASVPPEVISQQKDMYKKLEGRAGSCEFITSDLTAMLTRWKQGNFSAGDLPAKCQGTYFEQPSLGEKQEVNYADCGSSDLCFSDYVKTCAPAKVIISNQGLTYIETIEGYEGSDCILTLVYTKFPVPGFVGEKMTCKVPKSNLANFKDYLQGEKTMKQSCEGPLIDLIIQMGAE</sequence>
<protein>
    <submittedName>
        <fullName evidence="2">Uncharacterized protein</fullName>
    </submittedName>
</protein>
<proteinExistence type="predicted"/>
<accession>A0A2M7IYI1</accession>
<dbReference type="EMBL" id="PFHV01000044">
    <property type="protein sequence ID" value="PIX03184.1"/>
    <property type="molecule type" value="Genomic_DNA"/>
</dbReference>
<keyword evidence="1" id="KW-0812">Transmembrane</keyword>
<organism evidence="2 3">
    <name type="scientific">bacterium (Candidatus Gribaldobacteria) CG_4_8_14_3_um_filter_42_11</name>
    <dbReference type="NCBI Taxonomy" id="2014267"/>
    <lineage>
        <taxon>Bacteria</taxon>
        <taxon>Candidatus Gribaldobacteria</taxon>
    </lineage>
</organism>
<comment type="caution">
    <text evidence="2">The sequence shown here is derived from an EMBL/GenBank/DDBJ whole genome shotgun (WGS) entry which is preliminary data.</text>
</comment>
<dbReference type="AlphaFoldDB" id="A0A2M7IYI1"/>
<evidence type="ECO:0000313" key="2">
    <source>
        <dbReference type="EMBL" id="PIX03184.1"/>
    </source>
</evidence>
<reference evidence="3" key="1">
    <citation type="submission" date="2017-09" db="EMBL/GenBank/DDBJ databases">
        <title>Depth-based differentiation of microbial function through sediment-hosted aquifers and enrichment of novel symbionts in the deep terrestrial subsurface.</title>
        <authorList>
            <person name="Probst A.J."/>
            <person name="Ladd B."/>
            <person name="Jarett J.K."/>
            <person name="Geller-Mcgrath D.E."/>
            <person name="Sieber C.M.K."/>
            <person name="Emerson J.B."/>
            <person name="Anantharaman K."/>
            <person name="Thomas B.C."/>
            <person name="Malmstrom R."/>
            <person name="Stieglmeier M."/>
            <person name="Klingl A."/>
            <person name="Woyke T."/>
            <person name="Ryan C.M."/>
            <person name="Banfield J.F."/>
        </authorList>
    </citation>
    <scope>NUCLEOTIDE SEQUENCE [LARGE SCALE GENOMIC DNA]</scope>
</reference>
<feature type="transmembrane region" description="Helical" evidence="1">
    <location>
        <begin position="37"/>
        <end position="58"/>
    </location>
</feature>
<name>A0A2M7IYI1_9BACT</name>
<evidence type="ECO:0000313" key="3">
    <source>
        <dbReference type="Proteomes" id="UP000230505"/>
    </source>
</evidence>
<keyword evidence="1" id="KW-0472">Membrane</keyword>
<evidence type="ECO:0000256" key="1">
    <source>
        <dbReference type="SAM" id="Phobius"/>
    </source>
</evidence>
<gene>
    <name evidence="2" type="ORF">COZ78_01770</name>
</gene>